<name>A0A1W1GSW1_9GAMM</name>
<protein>
    <submittedName>
        <fullName evidence="4">2-polyprenyl-6-methoxyphenol hydroxylase</fullName>
    </submittedName>
</protein>
<dbReference type="PANTHER" id="PTHR13789:SF309">
    <property type="entry name" value="PUTATIVE (AFU_ORTHOLOGUE AFUA_6G14510)-RELATED"/>
    <property type="match status" value="1"/>
</dbReference>
<feature type="domain" description="FAD-binding" evidence="3">
    <location>
        <begin position="28"/>
        <end position="362"/>
    </location>
</feature>
<proteinExistence type="predicted"/>
<dbReference type="SUPFAM" id="SSF51905">
    <property type="entry name" value="FAD/NAD(P)-binding domain"/>
    <property type="match status" value="1"/>
</dbReference>
<dbReference type="Proteomes" id="UP000191133">
    <property type="component" value="Unassembled WGS sequence"/>
</dbReference>
<evidence type="ECO:0000259" key="3">
    <source>
        <dbReference type="Pfam" id="PF01494"/>
    </source>
</evidence>
<dbReference type="AlphaFoldDB" id="A0A1W1GSW1"/>
<reference evidence="5" key="1">
    <citation type="submission" date="2016-10" db="EMBL/GenBank/DDBJ databases">
        <authorList>
            <person name="Varghese N."/>
        </authorList>
    </citation>
    <scope>NUCLEOTIDE SEQUENCE [LARGE SCALE GENOMIC DNA]</scope>
    <source>
        <strain evidence="5">92MFCol6.1</strain>
    </source>
</reference>
<dbReference type="PANTHER" id="PTHR13789">
    <property type="entry name" value="MONOOXYGENASE"/>
    <property type="match status" value="1"/>
</dbReference>
<dbReference type="Gene3D" id="3.50.50.60">
    <property type="entry name" value="FAD/NAD(P)-binding domain"/>
    <property type="match status" value="1"/>
</dbReference>
<keyword evidence="1" id="KW-0560">Oxidoreductase</keyword>
<organism evidence="4 5">
    <name type="scientific">Stenotrophomonas indicatrix</name>
    <dbReference type="NCBI Taxonomy" id="2045451"/>
    <lineage>
        <taxon>Bacteria</taxon>
        <taxon>Pseudomonadati</taxon>
        <taxon>Pseudomonadota</taxon>
        <taxon>Gammaproteobacteria</taxon>
        <taxon>Lysobacterales</taxon>
        <taxon>Lysobacteraceae</taxon>
        <taxon>Stenotrophomonas</taxon>
    </lineage>
</organism>
<dbReference type="GO" id="GO:0004497">
    <property type="term" value="F:monooxygenase activity"/>
    <property type="evidence" value="ECO:0007669"/>
    <property type="project" value="UniProtKB-KW"/>
</dbReference>
<evidence type="ECO:0000256" key="2">
    <source>
        <dbReference type="ARBA" id="ARBA00023033"/>
    </source>
</evidence>
<dbReference type="InterPro" id="IPR002938">
    <property type="entry name" value="FAD-bd"/>
</dbReference>
<evidence type="ECO:0000313" key="5">
    <source>
        <dbReference type="Proteomes" id="UP000191133"/>
    </source>
</evidence>
<dbReference type="EMBL" id="FWEU01000001">
    <property type="protein sequence ID" value="SLM22449.1"/>
    <property type="molecule type" value="Genomic_DNA"/>
</dbReference>
<evidence type="ECO:0000313" key="4">
    <source>
        <dbReference type="EMBL" id="SLM22449.1"/>
    </source>
</evidence>
<evidence type="ECO:0000256" key="1">
    <source>
        <dbReference type="ARBA" id="ARBA00023002"/>
    </source>
</evidence>
<keyword evidence="2" id="KW-0503">Monooxygenase</keyword>
<sequence>MHICSEEGAADVPPLRRWHNAGMTERLRIAVIGYGTAGQALAILLTRDGHEVEIFERVPTPGPVGAGFLLQPSGLQVLWQMGLLEAVRGYATPVRRLYGDTPCERAVMDMGYDGLDARLHGMGMQRGALFSVLDQAREGAGELHVGTTIVEVDHQQGRLRDSDGRTHGPFDLVVAADGAASTLRNAVDGGAALDRVYPWGALWCLLPAEDWPHMQQLRQRYVAARKMIGLLPVGTRPGDDTPRLSFFWSLPRADFDRWQGDGMAPWLEELHALWPQAGARFAHLRNAGQLARAVYRDAVMKRWHQGRLVLAGDAAHAMSPQLGQGVNMALLDALALRDALRTHGGGEPALQAYQAQRRAHVAVYQRWSRWLTPLFQSDRDAWAKARDVLLGPMGRLPGGRGHMLRVLSGTQHGWLGALPLDPAFIQALAAAPLPLQGVEMPATA</sequence>
<dbReference type="InterPro" id="IPR036188">
    <property type="entry name" value="FAD/NAD-bd_sf"/>
</dbReference>
<accession>A0A1W1GSW1</accession>
<gene>
    <name evidence="4" type="ORF">SAMN04488690_0110</name>
</gene>
<dbReference type="PRINTS" id="PR00420">
    <property type="entry name" value="RNGMNOXGNASE"/>
</dbReference>
<dbReference type="GO" id="GO:0071949">
    <property type="term" value="F:FAD binding"/>
    <property type="evidence" value="ECO:0007669"/>
    <property type="project" value="InterPro"/>
</dbReference>
<dbReference type="Pfam" id="PF01494">
    <property type="entry name" value="FAD_binding_3"/>
    <property type="match status" value="1"/>
</dbReference>
<dbReference type="InterPro" id="IPR050493">
    <property type="entry name" value="FAD-dep_Monooxygenase_BioMet"/>
</dbReference>